<dbReference type="STRING" id="356882.A0A423W279"/>
<proteinExistence type="predicted"/>
<dbReference type="Proteomes" id="UP000283895">
    <property type="component" value="Unassembled WGS sequence"/>
</dbReference>
<sequence length="186" mass="20429">MLPGSKEDNDFFSPATDNFMAAGPPLAKVNGFVFGEFNAVVSKDRPCPCLFYRSVASETAWTKGRMNSTKFCVVGTQNGVAELTQSIMFDDAARFLDLQAPFLVVHLQSTNRFHLIGLYLLGPVAFKVRQNFSPTQAAATVTEGPDNMGRNPRWSDIGRLPSFSKLSEKGFPQQKPSPIVASPRHN</sequence>
<name>A0A423W279_9PEZI</name>
<evidence type="ECO:0000313" key="3">
    <source>
        <dbReference type="Proteomes" id="UP000283895"/>
    </source>
</evidence>
<protein>
    <submittedName>
        <fullName evidence="2">Uncharacterized protein</fullName>
    </submittedName>
</protein>
<comment type="caution">
    <text evidence="2">The sequence shown here is derived from an EMBL/GenBank/DDBJ whole genome shotgun (WGS) entry which is preliminary data.</text>
</comment>
<dbReference type="EMBL" id="LKEA01000029">
    <property type="protein sequence ID" value="ROV97422.1"/>
    <property type="molecule type" value="Genomic_DNA"/>
</dbReference>
<dbReference type="AlphaFoldDB" id="A0A423W279"/>
<keyword evidence="3" id="KW-1185">Reference proteome</keyword>
<feature type="region of interest" description="Disordered" evidence="1">
    <location>
        <begin position="162"/>
        <end position="186"/>
    </location>
</feature>
<accession>A0A423W279</accession>
<dbReference type="OrthoDB" id="26838at2759"/>
<gene>
    <name evidence="2" type="ORF">VMCG_06932</name>
</gene>
<evidence type="ECO:0000313" key="2">
    <source>
        <dbReference type="EMBL" id="ROV97422.1"/>
    </source>
</evidence>
<reference evidence="2 3" key="1">
    <citation type="submission" date="2015-09" db="EMBL/GenBank/DDBJ databases">
        <title>Host preference determinants of Valsa canker pathogens revealed by comparative genomics.</title>
        <authorList>
            <person name="Yin Z."/>
            <person name="Huang L."/>
        </authorList>
    </citation>
    <scope>NUCLEOTIDE SEQUENCE [LARGE SCALE GENOMIC DNA]</scope>
    <source>
        <strain evidence="2 3">03-1</strain>
    </source>
</reference>
<organism evidence="2 3">
    <name type="scientific">Cytospora schulzeri</name>
    <dbReference type="NCBI Taxonomy" id="448051"/>
    <lineage>
        <taxon>Eukaryota</taxon>
        <taxon>Fungi</taxon>
        <taxon>Dikarya</taxon>
        <taxon>Ascomycota</taxon>
        <taxon>Pezizomycotina</taxon>
        <taxon>Sordariomycetes</taxon>
        <taxon>Sordariomycetidae</taxon>
        <taxon>Diaporthales</taxon>
        <taxon>Cytosporaceae</taxon>
        <taxon>Cytospora</taxon>
    </lineage>
</organism>
<evidence type="ECO:0000256" key="1">
    <source>
        <dbReference type="SAM" id="MobiDB-lite"/>
    </source>
</evidence>